<dbReference type="Proteomes" id="UP000683575">
    <property type="component" value="Chromosome"/>
</dbReference>
<organism evidence="2 3">
    <name type="scientific">Nocardioides panacis</name>
    <dbReference type="NCBI Taxonomy" id="2849501"/>
    <lineage>
        <taxon>Bacteria</taxon>
        <taxon>Bacillati</taxon>
        <taxon>Actinomycetota</taxon>
        <taxon>Actinomycetes</taxon>
        <taxon>Propionibacteriales</taxon>
        <taxon>Nocardioidaceae</taxon>
        <taxon>Nocardioides</taxon>
    </lineage>
</organism>
<name>A0A975Y0R6_9ACTN</name>
<evidence type="ECO:0000313" key="2">
    <source>
        <dbReference type="EMBL" id="QWZ08599.1"/>
    </source>
</evidence>
<protein>
    <recommendedName>
        <fullName evidence="4">Tyr recombinase domain-containing protein</fullName>
    </recommendedName>
</protein>
<dbReference type="KEGG" id="nps:KRR39_01670"/>
<reference evidence="2" key="1">
    <citation type="submission" date="2021-06" db="EMBL/GenBank/DDBJ databases">
        <title>Complete genome sequence of Nocardioides sp. G188.</title>
        <authorList>
            <person name="Im W.-T."/>
        </authorList>
    </citation>
    <scope>NUCLEOTIDE SEQUENCE</scope>
    <source>
        <strain evidence="2">G188</strain>
    </source>
</reference>
<evidence type="ECO:0000256" key="1">
    <source>
        <dbReference type="SAM" id="MobiDB-lite"/>
    </source>
</evidence>
<evidence type="ECO:0008006" key="4">
    <source>
        <dbReference type="Google" id="ProtNLM"/>
    </source>
</evidence>
<keyword evidence="3" id="KW-1185">Reference proteome</keyword>
<sequence length="105" mass="11026">MPIEQLDQSAGPLRTGRHLWVGISPKVISERLGHSTVAFTLQTYAHVLPGMDQSAADTVAALIIGTDIDPTSHGRILGRQVEEAAGKQNWPGTKSQASGGSGGRI</sequence>
<accession>A0A975Y0R6</accession>
<dbReference type="RefSeq" id="WP_216940147.1">
    <property type="nucleotide sequence ID" value="NZ_CP077062.1"/>
</dbReference>
<feature type="region of interest" description="Disordered" evidence="1">
    <location>
        <begin position="82"/>
        <end position="105"/>
    </location>
</feature>
<gene>
    <name evidence="2" type="ORF">KRR39_01670</name>
</gene>
<dbReference type="AlphaFoldDB" id="A0A975Y0R6"/>
<dbReference type="EMBL" id="CP077062">
    <property type="protein sequence ID" value="QWZ08599.1"/>
    <property type="molecule type" value="Genomic_DNA"/>
</dbReference>
<evidence type="ECO:0000313" key="3">
    <source>
        <dbReference type="Proteomes" id="UP000683575"/>
    </source>
</evidence>
<proteinExistence type="predicted"/>